<feature type="compositionally biased region" description="Polar residues" evidence="1">
    <location>
        <begin position="87"/>
        <end position="100"/>
    </location>
</feature>
<reference evidence="2 3" key="1">
    <citation type="journal article" date="2018" name="Mol. Biol. Evol.">
        <title>Analysis of the draft genome of the red seaweed Gracilariopsis chorda provides insights into genome size evolution in Rhodophyta.</title>
        <authorList>
            <person name="Lee J."/>
            <person name="Yang E.C."/>
            <person name="Graf L."/>
            <person name="Yang J.H."/>
            <person name="Qiu H."/>
            <person name="Zel Zion U."/>
            <person name="Chan C.X."/>
            <person name="Stephens T.G."/>
            <person name="Weber A.P.M."/>
            <person name="Boo G.H."/>
            <person name="Boo S.M."/>
            <person name="Kim K.M."/>
            <person name="Shin Y."/>
            <person name="Jung M."/>
            <person name="Lee S.J."/>
            <person name="Yim H.S."/>
            <person name="Lee J.H."/>
            <person name="Bhattacharya D."/>
            <person name="Yoon H.S."/>
        </authorList>
    </citation>
    <scope>NUCLEOTIDE SEQUENCE [LARGE SCALE GENOMIC DNA]</scope>
    <source>
        <strain evidence="2 3">SKKU-2015</strain>
        <tissue evidence="2">Whole body</tissue>
    </source>
</reference>
<organism evidence="2 3">
    <name type="scientific">Gracilariopsis chorda</name>
    <dbReference type="NCBI Taxonomy" id="448386"/>
    <lineage>
        <taxon>Eukaryota</taxon>
        <taxon>Rhodophyta</taxon>
        <taxon>Florideophyceae</taxon>
        <taxon>Rhodymeniophycidae</taxon>
        <taxon>Gracilariales</taxon>
        <taxon>Gracilariaceae</taxon>
        <taxon>Gracilariopsis</taxon>
    </lineage>
</organism>
<proteinExistence type="predicted"/>
<feature type="compositionally biased region" description="Basic and acidic residues" evidence="1">
    <location>
        <begin position="101"/>
        <end position="118"/>
    </location>
</feature>
<evidence type="ECO:0000313" key="3">
    <source>
        <dbReference type="Proteomes" id="UP000247409"/>
    </source>
</evidence>
<evidence type="ECO:0000313" key="2">
    <source>
        <dbReference type="EMBL" id="PXF48722.1"/>
    </source>
</evidence>
<gene>
    <name evidence="2" type="ORF">BWQ96_01574</name>
</gene>
<protein>
    <submittedName>
        <fullName evidence="2">Uncharacterized protein</fullName>
    </submittedName>
</protein>
<name>A0A2V3J3M4_9FLOR</name>
<accession>A0A2V3J3M4</accession>
<evidence type="ECO:0000256" key="1">
    <source>
        <dbReference type="SAM" id="MobiDB-lite"/>
    </source>
</evidence>
<feature type="region of interest" description="Disordered" evidence="1">
    <location>
        <begin position="87"/>
        <end position="165"/>
    </location>
</feature>
<dbReference type="Proteomes" id="UP000247409">
    <property type="component" value="Unassembled WGS sequence"/>
</dbReference>
<dbReference type="EMBL" id="NBIV01000012">
    <property type="protein sequence ID" value="PXF48722.1"/>
    <property type="molecule type" value="Genomic_DNA"/>
</dbReference>
<keyword evidence="3" id="KW-1185">Reference proteome</keyword>
<comment type="caution">
    <text evidence="2">The sequence shown here is derived from an EMBL/GenBank/DDBJ whole genome shotgun (WGS) entry which is preliminary data.</text>
</comment>
<sequence length="203" mass="22720">MIRTTPSTRSRRLLRCQRCSEKKFRTRQDLALHVLSKHATLKLPTTPADDTRSITLSSPWLPSDINELDQLLGAALGTKFISEHVTSSKTDSIQHSNNSFKPRDKSPSKPRELRTSENKRKRTTFEETSTSDSYDSAPPERLSKRKRPQTCSSTDENPTPVPGESIGPCSHDVYLAQCRSGRVSLVPIPLKPTTTLNFANALF</sequence>
<dbReference type="AlphaFoldDB" id="A0A2V3J3M4"/>